<proteinExistence type="predicted"/>
<dbReference type="EMBL" id="GBXM01049132">
    <property type="protein sequence ID" value="JAH59445.1"/>
    <property type="molecule type" value="Transcribed_RNA"/>
</dbReference>
<protein>
    <submittedName>
        <fullName evidence="1">Uncharacterized protein</fullName>
    </submittedName>
</protein>
<accession>A0A0E9U2P2</accession>
<dbReference type="AlphaFoldDB" id="A0A0E9U2P2"/>
<reference evidence="1" key="2">
    <citation type="journal article" date="2015" name="Fish Shellfish Immunol.">
        <title>Early steps in the European eel (Anguilla anguilla)-Vibrio vulnificus interaction in the gills: Role of the RtxA13 toxin.</title>
        <authorList>
            <person name="Callol A."/>
            <person name="Pajuelo D."/>
            <person name="Ebbesson L."/>
            <person name="Teles M."/>
            <person name="MacKenzie S."/>
            <person name="Amaro C."/>
        </authorList>
    </citation>
    <scope>NUCLEOTIDE SEQUENCE</scope>
</reference>
<reference evidence="1" key="1">
    <citation type="submission" date="2014-11" db="EMBL/GenBank/DDBJ databases">
        <authorList>
            <person name="Amaro Gonzalez C."/>
        </authorList>
    </citation>
    <scope>NUCLEOTIDE SEQUENCE</scope>
</reference>
<sequence>MSFKKVHHFLSFQDFAKM</sequence>
<organism evidence="1">
    <name type="scientific">Anguilla anguilla</name>
    <name type="common">European freshwater eel</name>
    <name type="synonym">Muraena anguilla</name>
    <dbReference type="NCBI Taxonomy" id="7936"/>
    <lineage>
        <taxon>Eukaryota</taxon>
        <taxon>Metazoa</taxon>
        <taxon>Chordata</taxon>
        <taxon>Craniata</taxon>
        <taxon>Vertebrata</taxon>
        <taxon>Euteleostomi</taxon>
        <taxon>Actinopterygii</taxon>
        <taxon>Neopterygii</taxon>
        <taxon>Teleostei</taxon>
        <taxon>Anguilliformes</taxon>
        <taxon>Anguillidae</taxon>
        <taxon>Anguilla</taxon>
    </lineage>
</organism>
<name>A0A0E9U2P2_ANGAN</name>
<evidence type="ECO:0000313" key="1">
    <source>
        <dbReference type="EMBL" id="JAH59445.1"/>
    </source>
</evidence>